<dbReference type="AlphaFoldDB" id="A0A916YKD2"/>
<name>A0A916YKD2_9BACT</name>
<keyword evidence="3" id="KW-1185">Reference proteome</keyword>
<dbReference type="EMBL" id="BMKK01000002">
    <property type="protein sequence ID" value="GGD48466.1"/>
    <property type="molecule type" value="Genomic_DNA"/>
</dbReference>
<comment type="caution">
    <text evidence="2">The sequence shown here is derived from an EMBL/GenBank/DDBJ whole genome shotgun (WGS) entry which is preliminary data.</text>
</comment>
<evidence type="ECO:0000256" key="1">
    <source>
        <dbReference type="SAM" id="MobiDB-lite"/>
    </source>
</evidence>
<reference evidence="2" key="1">
    <citation type="journal article" date="2014" name="Int. J. Syst. Evol. Microbiol.">
        <title>Complete genome sequence of Corynebacterium casei LMG S-19264T (=DSM 44701T), isolated from a smear-ripened cheese.</title>
        <authorList>
            <consortium name="US DOE Joint Genome Institute (JGI-PGF)"/>
            <person name="Walter F."/>
            <person name="Albersmeier A."/>
            <person name="Kalinowski J."/>
            <person name="Ruckert C."/>
        </authorList>
    </citation>
    <scope>NUCLEOTIDE SEQUENCE</scope>
    <source>
        <strain evidence="2">CGMCC 1.15958</strain>
    </source>
</reference>
<proteinExistence type="predicted"/>
<evidence type="ECO:0000313" key="3">
    <source>
        <dbReference type="Proteomes" id="UP000609064"/>
    </source>
</evidence>
<dbReference type="Proteomes" id="UP000609064">
    <property type="component" value="Unassembled WGS sequence"/>
</dbReference>
<feature type="compositionally biased region" description="Polar residues" evidence="1">
    <location>
        <begin position="1"/>
        <end position="18"/>
    </location>
</feature>
<protein>
    <submittedName>
        <fullName evidence="2">Uncharacterized protein</fullName>
    </submittedName>
</protein>
<sequence>MTNPVNTPTKNSNGSPSHGTPVAPAKAETVAEKSKINGTEPIVTEEQKPIEVSAQLQVIELKSANAVFDRLDEGLKMKEQFNKAKERVGEFEDFSKDYGDEGLVMTISNVGTNKNIQIQNVAMILDFVNNLVKTGKTHLKALETEIVNFTI</sequence>
<accession>A0A916YKD2</accession>
<dbReference type="RefSeq" id="WP_188765005.1">
    <property type="nucleotide sequence ID" value="NZ_BMKK01000002.1"/>
</dbReference>
<reference evidence="2" key="2">
    <citation type="submission" date="2020-09" db="EMBL/GenBank/DDBJ databases">
        <authorList>
            <person name="Sun Q."/>
            <person name="Zhou Y."/>
        </authorList>
    </citation>
    <scope>NUCLEOTIDE SEQUENCE</scope>
    <source>
        <strain evidence="2">CGMCC 1.15958</strain>
    </source>
</reference>
<organism evidence="2 3">
    <name type="scientific">Emticicia aquatilis</name>
    <dbReference type="NCBI Taxonomy" id="1537369"/>
    <lineage>
        <taxon>Bacteria</taxon>
        <taxon>Pseudomonadati</taxon>
        <taxon>Bacteroidota</taxon>
        <taxon>Cytophagia</taxon>
        <taxon>Cytophagales</taxon>
        <taxon>Leadbetterellaceae</taxon>
        <taxon>Emticicia</taxon>
    </lineage>
</organism>
<feature type="region of interest" description="Disordered" evidence="1">
    <location>
        <begin position="1"/>
        <end position="42"/>
    </location>
</feature>
<evidence type="ECO:0000313" key="2">
    <source>
        <dbReference type="EMBL" id="GGD48466.1"/>
    </source>
</evidence>
<gene>
    <name evidence="2" type="ORF">GCM10011514_10650</name>
</gene>